<dbReference type="Proteomes" id="UP000001137">
    <property type="component" value="Chromosome"/>
</dbReference>
<dbReference type="STRING" id="397948.Cmaq_1888"/>
<organism evidence="1 2">
    <name type="scientific">Caldivirga maquilingensis (strain ATCC 700844 / DSM 13496 / JCM 10307 / IC-167)</name>
    <dbReference type="NCBI Taxonomy" id="397948"/>
    <lineage>
        <taxon>Archaea</taxon>
        <taxon>Thermoproteota</taxon>
        <taxon>Thermoprotei</taxon>
        <taxon>Thermoproteales</taxon>
        <taxon>Thermoproteaceae</taxon>
        <taxon>Caldivirga</taxon>
    </lineage>
</organism>
<dbReference type="OrthoDB" id="24419at2157"/>
<evidence type="ECO:0000313" key="2">
    <source>
        <dbReference type="Proteomes" id="UP000001137"/>
    </source>
</evidence>
<dbReference type="KEGG" id="cma:Cmaq_1888"/>
<dbReference type="GO" id="GO:0005840">
    <property type="term" value="C:ribosome"/>
    <property type="evidence" value="ECO:0007669"/>
    <property type="project" value="UniProtKB-KW"/>
</dbReference>
<dbReference type="AlphaFoldDB" id="A8MBH2"/>
<dbReference type="InterPro" id="IPR038464">
    <property type="entry name" value="Ribosomal_eL38_sf"/>
</dbReference>
<reference evidence="1 2" key="1">
    <citation type="submission" date="2007-10" db="EMBL/GenBank/DDBJ databases">
        <title>Complete sequence of Caldivirga maquilingensis IC-167.</title>
        <authorList>
            <consortium name="US DOE Joint Genome Institute"/>
            <person name="Copeland A."/>
            <person name="Lucas S."/>
            <person name="Lapidus A."/>
            <person name="Barry K."/>
            <person name="Glavina del Rio T."/>
            <person name="Dalin E."/>
            <person name="Tice H."/>
            <person name="Pitluck S."/>
            <person name="Saunders E."/>
            <person name="Brettin T."/>
            <person name="Bruce D."/>
            <person name="Detter J.C."/>
            <person name="Han C."/>
            <person name="Schmutz J."/>
            <person name="Larimer F."/>
            <person name="Land M."/>
            <person name="Hauser L."/>
            <person name="Kyrpides N."/>
            <person name="Ivanova N."/>
            <person name="Biddle J.F."/>
            <person name="Zhang Z."/>
            <person name="Fitz-Gibbon S.T."/>
            <person name="Lowe T.M."/>
            <person name="Saltikov C."/>
            <person name="House C.H."/>
            <person name="Richardson P."/>
        </authorList>
    </citation>
    <scope>NUCLEOTIDE SEQUENCE [LARGE SCALE GENOMIC DNA]</scope>
    <source>
        <strain evidence="2">ATCC 700844 / DSM 13496 / JCM 10307 / IC-167</strain>
    </source>
</reference>
<keyword evidence="2" id="KW-1185">Reference proteome</keyword>
<dbReference type="EMBL" id="CP000852">
    <property type="protein sequence ID" value="ABW02705.1"/>
    <property type="molecule type" value="Genomic_DNA"/>
</dbReference>
<dbReference type="HOGENOM" id="CLU_2802419_0_0_2"/>
<keyword evidence="1" id="KW-0689">Ribosomal protein</keyword>
<dbReference type="Gene3D" id="3.30.720.90">
    <property type="match status" value="1"/>
</dbReference>
<dbReference type="RefSeq" id="WP_012186924.1">
    <property type="nucleotide sequence ID" value="NC_009954.1"/>
</dbReference>
<name>A8MBH2_CALMQ</name>
<accession>A8MBH2</accession>
<dbReference type="eggNOG" id="arCOG04057">
    <property type="taxonomic scope" value="Archaea"/>
</dbReference>
<sequence length="67" mass="7818">MPKEVFLVDLWRRYADNAEEIRVKKNGNVVKLKARTKASLVTIKLPEDVATKLIEEYRSKGKRVVEF</sequence>
<gene>
    <name evidence="1" type="ordered locus">Cmaq_1888</name>
</gene>
<protein>
    <submittedName>
        <fullName evidence="1">Ribosomal protein L38</fullName>
    </submittedName>
</protein>
<keyword evidence="1" id="KW-0687">Ribonucleoprotein</keyword>
<evidence type="ECO:0000313" key="1">
    <source>
        <dbReference type="EMBL" id="ABW02705.1"/>
    </source>
</evidence>
<dbReference type="GeneID" id="5710234"/>
<proteinExistence type="predicted"/>